<feature type="compositionally biased region" description="Polar residues" evidence="1">
    <location>
        <begin position="61"/>
        <end position="71"/>
    </location>
</feature>
<sequence length="107" mass="11505">MQPAPSPARKSTRGHPASSTLPSQLEREARGRLPISPNLPSQRYVLSPARKNDPGGDGISNRIQSNNNHRGTPSILRNHRKGSKPIPSQSHASSDAPNLRECVGTAE</sequence>
<dbReference type="PaxDb" id="4113-PGSC0003DMT400077861"/>
<evidence type="ECO:0000256" key="1">
    <source>
        <dbReference type="SAM" id="MobiDB-lite"/>
    </source>
</evidence>
<feature type="compositionally biased region" description="Polar residues" evidence="1">
    <location>
        <begin position="86"/>
        <end position="96"/>
    </location>
</feature>
<reference evidence="3" key="1">
    <citation type="journal article" date="2011" name="Nature">
        <title>Genome sequence and analysis of the tuber crop potato.</title>
        <authorList>
            <consortium name="The Potato Genome Sequencing Consortium"/>
        </authorList>
    </citation>
    <scope>NUCLEOTIDE SEQUENCE [LARGE SCALE GENOMIC DNA]</scope>
    <source>
        <strain evidence="3">cv. DM1-3 516 R44</strain>
    </source>
</reference>
<reference evidence="2" key="2">
    <citation type="submission" date="2015-06" db="UniProtKB">
        <authorList>
            <consortium name="EnsemblPlants"/>
        </authorList>
    </citation>
    <scope>IDENTIFICATION</scope>
    <source>
        <strain evidence="2">DM1-3 516 R44</strain>
    </source>
</reference>
<protein>
    <submittedName>
        <fullName evidence="2">Integrase</fullName>
    </submittedName>
</protein>
<evidence type="ECO:0000313" key="3">
    <source>
        <dbReference type="Proteomes" id="UP000011115"/>
    </source>
</evidence>
<keyword evidence="3" id="KW-1185">Reference proteome</keyword>
<organism evidence="2 3">
    <name type="scientific">Solanum tuberosum</name>
    <name type="common">Potato</name>
    <dbReference type="NCBI Taxonomy" id="4113"/>
    <lineage>
        <taxon>Eukaryota</taxon>
        <taxon>Viridiplantae</taxon>
        <taxon>Streptophyta</taxon>
        <taxon>Embryophyta</taxon>
        <taxon>Tracheophyta</taxon>
        <taxon>Spermatophyta</taxon>
        <taxon>Magnoliopsida</taxon>
        <taxon>eudicotyledons</taxon>
        <taxon>Gunneridae</taxon>
        <taxon>Pentapetalae</taxon>
        <taxon>asterids</taxon>
        <taxon>lamiids</taxon>
        <taxon>Solanales</taxon>
        <taxon>Solanaceae</taxon>
        <taxon>Solanoideae</taxon>
        <taxon>Solaneae</taxon>
        <taxon>Solanum</taxon>
    </lineage>
</organism>
<name>M1CZ02_SOLTU</name>
<dbReference type="InParanoid" id="M1CZ02"/>
<dbReference type="Proteomes" id="UP000011115">
    <property type="component" value="Unassembled WGS sequence"/>
</dbReference>
<dbReference type="EnsemblPlants" id="PGSC0003DMT400077861">
    <property type="protein sequence ID" value="PGSC0003DMT400077861"/>
    <property type="gene ID" value="PGSC0003DMG400030289"/>
</dbReference>
<dbReference type="HOGENOM" id="CLU_2214682_0_0_1"/>
<dbReference type="AlphaFoldDB" id="M1CZ02"/>
<dbReference type="Gramene" id="PGSC0003DMT400077861">
    <property type="protein sequence ID" value="PGSC0003DMT400077861"/>
    <property type="gene ID" value="PGSC0003DMG400030289"/>
</dbReference>
<evidence type="ECO:0000313" key="2">
    <source>
        <dbReference type="EnsemblPlants" id="PGSC0003DMT400077861"/>
    </source>
</evidence>
<feature type="region of interest" description="Disordered" evidence="1">
    <location>
        <begin position="1"/>
        <end position="107"/>
    </location>
</feature>
<accession>M1CZ02</accession>
<proteinExistence type="predicted"/>